<keyword evidence="4 7" id="KW-0812">Transmembrane</keyword>
<evidence type="ECO:0000256" key="5">
    <source>
        <dbReference type="ARBA" id="ARBA00022989"/>
    </source>
</evidence>
<dbReference type="InterPro" id="IPR020846">
    <property type="entry name" value="MFS_dom"/>
</dbReference>
<feature type="transmembrane region" description="Helical" evidence="7">
    <location>
        <begin position="190"/>
        <end position="212"/>
    </location>
</feature>
<feature type="domain" description="Major facilitator superfamily (MFS) profile" evidence="8">
    <location>
        <begin position="55"/>
        <end position="470"/>
    </location>
</feature>
<evidence type="ECO:0000313" key="11">
    <source>
        <dbReference type="Proteomes" id="UP000054985"/>
    </source>
</evidence>
<evidence type="ECO:0000256" key="2">
    <source>
        <dbReference type="ARBA" id="ARBA00022448"/>
    </source>
</evidence>
<evidence type="ECO:0000256" key="3">
    <source>
        <dbReference type="ARBA" id="ARBA00022475"/>
    </source>
</evidence>
<keyword evidence="10" id="KW-0012">Acyltransferase</keyword>
<feature type="transmembrane region" description="Helical" evidence="7">
    <location>
        <begin position="376"/>
        <end position="400"/>
    </location>
</feature>
<feature type="transmembrane region" description="Helical" evidence="7">
    <location>
        <begin position="218"/>
        <end position="238"/>
    </location>
</feature>
<dbReference type="Pfam" id="PF07690">
    <property type="entry name" value="MFS_1"/>
    <property type="match status" value="1"/>
</dbReference>
<evidence type="ECO:0000256" key="4">
    <source>
        <dbReference type="ARBA" id="ARBA00022692"/>
    </source>
</evidence>
<dbReference type="CDD" id="cd06173">
    <property type="entry name" value="MFS_MefA_like"/>
    <property type="match status" value="1"/>
</dbReference>
<evidence type="ECO:0000256" key="7">
    <source>
        <dbReference type="SAM" id="Phobius"/>
    </source>
</evidence>
<evidence type="ECO:0000313" key="10">
    <source>
        <dbReference type="EMBL" id="STX63043.1"/>
    </source>
</evidence>
<evidence type="ECO:0000313" key="9">
    <source>
        <dbReference type="EMBL" id="KTD32095.1"/>
    </source>
</evidence>
<evidence type="ECO:0000259" key="8">
    <source>
        <dbReference type="PROSITE" id="PS50850"/>
    </source>
</evidence>
<comment type="subcellular location">
    <subcellularLocation>
        <location evidence="1">Cell membrane</location>
        <topology evidence="1">Multi-pass membrane protein</topology>
    </subcellularLocation>
</comment>
<dbReference type="EMBL" id="LNYN01000030">
    <property type="protein sequence ID" value="KTD32095.1"/>
    <property type="molecule type" value="Genomic_DNA"/>
</dbReference>
<feature type="transmembrane region" description="Helical" evidence="7">
    <location>
        <begin position="421"/>
        <end position="440"/>
    </location>
</feature>
<keyword evidence="10" id="KW-0808">Transferase</keyword>
<feature type="transmembrane region" description="Helical" evidence="7">
    <location>
        <begin position="18"/>
        <end position="38"/>
    </location>
</feature>
<dbReference type="SUPFAM" id="SSF103473">
    <property type="entry name" value="MFS general substrate transporter"/>
    <property type="match status" value="1"/>
</dbReference>
<dbReference type="GO" id="GO:0005886">
    <property type="term" value="C:plasma membrane"/>
    <property type="evidence" value="ECO:0007669"/>
    <property type="project" value="UniProtKB-SubCell"/>
</dbReference>
<dbReference type="AlphaFoldDB" id="A0A378JWK9"/>
<dbReference type="PROSITE" id="PS50850">
    <property type="entry name" value="MFS"/>
    <property type="match status" value="1"/>
</dbReference>
<feature type="transmembrane region" description="Helical" evidence="7">
    <location>
        <begin position="271"/>
        <end position="292"/>
    </location>
</feature>
<organism evidence="10 12">
    <name type="scientific">Legionella moravica</name>
    <dbReference type="NCBI Taxonomy" id="39962"/>
    <lineage>
        <taxon>Bacteria</taxon>
        <taxon>Pseudomonadati</taxon>
        <taxon>Pseudomonadota</taxon>
        <taxon>Gammaproteobacteria</taxon>
        <taxon>Legionellales</taxon>
        <taxon>Legionellaceae</taxon>
        <taxon>Legionella</taxon>
    </lineage>
</organism>
<sequence>MCFCYVKFESEFNQLIEIFHLLSTGTPISLLIFIYYSIDGDIVSSGYINLLKQRKFLPIFLTQFFGAFNDNAYKLAMLTMISYHLSHVQSQSEYYQALAGALYISPFFIFSALSGQLADKFDKALLARLVKVFEVILMLLGSFALYRGNIFLMMFTLTGLGIHSSFFGPIKYAILPDLLPKQDLLRATGLIEASTFVAILLGTTLGTLAIGSDRATPSFAMLMTLGAACSGLISSLFIPSAPSSLQTLHVDFHIWRSTLMMLKQAKKDKKILLSTLTISWFWLIGAVLLTKLPDYSHYVLGANTNVFAVFLAIFSIGIALGSLMINRILHGTISLSIVPIAMLALTCFTFDLYWASPSENQMTEQLTPLLVFFTYLNHWRIAFDLLMLAFCAGLFVVPLYTYLQVASHPEARARTIAANNIYNALFMVFGTILVMVLLHFNVAIPQVFLLLAVMNSIAALGLWVCLRQQNKSDVGFG</sequence>
<feature type="transmembrane region" description="Helical" evidence="7">
    <location>
        <begin position="125"/>
        <end position="144"/>
    </location>
</feature>
<dbReference type="PANTHER" id="PTHR43266">
    <property type="entry name" value="MACROLIDE-EFFLUX PROTEIN"/>
    <property type="match status" value="1"/>
</dbReference>
<dbReference type="GO" id="GO:0022857">
    <property type="term" value="F:transmembrane transporter activity"/>
    <property type="evidence" value="ECO:0007669"/>
    <property type="project" value="InterPro"/>
</dbReference>
<evidence type="ECO:0000256" key="6">
    <source>
        <dbReference type="ARBA" id="ARBA00023136"/>
    </source>
</evidence>
<keyword evidence="11" id="KW-1185">Reference proteome</keyword>
<reference evidence="10 12" key="2">
    <citation type="submission" date="2018-06" db="EMBL/GenBank/DDBJ databases">
        <authorList>
            <consortium name="Pathogen Informatics"/>
            <person name="Doyle S."/>
        </authorList>
    </citation>
    <scope>NUCLEOTIDE SEQUENCE [LARGE SCALE GENOMIC DNA]</scope>
    <source>
        <strain evidence="10 12">NCTC12239</strain>
    </source>
</reference>
<evidence type="ECO:0000256" key="1">
    <source>
        <dbReference type="ARBA" id="ARBA00004651"/>
    </source>
</evidence>
<evidence type="ECO:0000313" key="12">
    <source>
        <dbReference type="Proteomes" id="UP000254040"/>
    </source>
</evidence>
<dbReference type="InterPro" id="IPR011701">
    <property type="entry name" value="MFS"/>
</dbReference>
<name>A0A378JWK9_9GAMM</name>
<feature type="transmembrane region" description="Helical" evidence="7">
    <location>
        <begin position="446"/>
        <end position="466"/>
    </location>
</feature>
<feature type="transmembrane region" description="Helical" evidence="7">
    <location>
        <begin position="150"/>
        <end position="170"/>
    </location>
</feature>
<gene>
    <name evidence="10" type="primary">lplT</name>
    <name evidence="9" type="ORF">Lmor_2435</name>
    <name evidence="10" type="ORF">NCTC12239_01984</name>
</gene>
<dbReference type="Gene3D" id="1.20.1250.20">
    <property type="entry name" value="MFS general substrate transporter like domains"/>
    <property type="match status" value="1"/>
</dbReference>
<dbReference type="EMBL" id="UGOG01000001">
    <property type="protein sequence ID" value="STX63043.1"/>
    <property type="molecule type" value="Genomic_DNA"/>
</dbReference>
<dbReference type="Proteomes" id="UP000254040">
    <property type="component" value="Unassembled WGS sequence"/>
</dbReference>
<proteinExistence type="predicted"/>
<dbReference type="Proteomes" id="UP000054985">
    <property type="component" value="Unassembled WGS sequence"/>
</dbReference>
<keyword evidence="3" id="KW-1003">Cell membrane</keyword>
<reference evidence="9 11" key="1">
    <citation type="submission" date="2015-11" db="EMBL/GenBank/DDBJ databases">
        <title>Genomic analysis of 38 Legionella species identifies large and diverse effector repertoires.</title>
        <authorList>
            <person name="Burstein D."/>
            <person name="Amaro F."/>
            <person name="Zusman T."/>
            <person name="Lifshitz Z."/>
            <person name="Cohen O."/>
            <person name="Gilbert J.A."/>
            <person name="Pupko T."/>
            <person name="Shuman H.A."/>
            <person name="Segal G."/>
        </authorList>
    </citation>
    <scope>NUCLEOTIDE SEQUENCE [LARGE SCALE GENOMIC DNA]</scope>
    <source>
        <strain evidence="9 11">ATCC 43877</strain>
    </source>
</reference>
<protein>
    <submittedName>
        <fullName evidence="10">2-acylglycerophosphoethanolamine acyltransferase</fullName>
    </submittedName>
</protein>
<feature type="transmembrane region" description="Helical" evidence="7">
    <location>
        <begin position="59"/>
        <end position="82"/>
    </location>
</feature>
<feature type="transmembrane region" description="Helical" evidence="7">
    <location>
        <begin position="94"/>
        <end position="113"/>
    </location>
</feature>
<keyword evidence="6 7" id="KW-0472">Membrane</keyword>
<feature type="transmembrane region" description="Helical" evidence="7">
    <location>
        <begin position="337"/>
        <end position="356"/>
    </location>
</feature>
<dbReference type="STRING" id="39962.Lmor_2435"/>
<dbReference type="PANTHER" id="PTHR43266:SF2">
    <property type="entry name" value="MAJOR FACILITATOR SUPERFAMILY (MFS) PROFILE DOMAIN-CONTAINING PROTEIN"/>
    <property type="match status" value="1"/>
</dbReference>
<keyword evidence="5 7" id="KW-1133">Transmembrane helix</keyword>
<keyword evidence="2" id="KW-0813">Transport</keyword>
<accession>A0A378JWK9</accession>
<dbReference type="GO" id="GO:0016746">
    <property type="term" value="F:acyltransferase activity"/>
    <property type="evidence" value="ECO:0007669"/>
    <property type="project" value="UniProtKB-KW"/>
</dbReference>
<dbReference type="InterPro" id="IPR036259">
    <property type="entry name" value="MFS_trans_sf"/>
</dbReference>
<feature type="transmembrane region" description="Helical" evidence="7">
    <location>
        <begin position="304"/>
        <end position="325"/>
    </location>
</feature>